<dbReference type="Proteomes" id="UP000292003">
    <property type="component" value="Unassembled WGS sequence"/>
</dbReference>
<evidence type="ECO:0000313" key="10">
    <source>
        <dbReference type="Proteomes" id="UP000292003"/>
    </source>
</evidence>
<evidence type="ECO:0000256" key="8">
    <source>
        <dbReference type="RuleBase" id="RU000382"/>
    </source>
</evidence>
<dbReference type="PANTHER" id="PTHR11999">
    <property type="entry name" value="GROUP II PYRIDOXAL-5-PHOSPHATE DECARBOXYLASE"/>
    <property type="match status" value="1"/>
</dbReference>
<dbReference type="GO" id="GO:0017000">
    <property type="term" value="P:antibiotic biosynthetic process"/>
    <property type="evidence" value="ECO:0007669"/>
    <property type="project" value="UniProtKB-KW"/>
</dbReference>
<evidence type="ECO:0000256" key="1">
    <source>
        <dbReference type="ARBA" id="ARBA00001933"/>
    </source>
</evidence>
<dbReference type="InterPro" id="IPR002129">
    <property type="entry name" value="PyrdxlP-dep_de-COase"/>
</dbReference>
<keyword evidence="10" id="KW-1185">Reference proteome</keyword>
<dbReference type="GO" id="GO:0030170">
    <property type="term" value="F:pyridoxal phosphate binding"/>
    <property type="evidence" value="ECO:0007669"/>
    <property type="project" value="InterPro"/>
</dbReference>
<keyword evidence="4 7" id="KW-0663">Pyridoxal phosphate</keyword>
<keyword evidence="3" id="KW-0210">Decarboxylase</keyword>
<gene>
    <name evidence="9" type="ORF">EWH70_19615</name>
</gene>
<comment type="similarity">
    <text evidence="2 8">Belongs to the group II decarboxylase family.</text>
</comment>
<evidence type="ECO:0000256" key="2">
    <source>
        <dbReference type="ARBA" id="ARBA00009533"/>
    </source>
</evidence>
<comment type="caution">
    <text evidence="9">The sequence shown here is derived from an EMBL/GenBank/DDBJ whole genome shotgun (WGS) entry which is preliminary data.</text>
</comment>
<dbReference type="PANTHER" id="PTHR11999:SF70">
    <property type="entry name" value="MIP05841P"/>
    <property type="match status" value="1"/>
</dbReference>
<dbReference type="GO" id="GO:0005737">
    <property type="term" value="C:cytoplasm"/>
    <property type="evidence" value="ECO:0007669"/>
    <property type="project" value="TreeGrafter"/>
</dbReference>
<evidence type="ECO:0000313" key="9">
    <source>
        <dbReference type="EMBL" id="RZQ62465.1"/>
    </source>
</evidence>
<keyword evidence="9" id="KW-0032">Aminotransferase</keyword>
<evidence type="ECO:0000256" key="7">
    <source>
        <dbReference type="PIRSR" id="PIRSR602129-50"/>
    </source>
</evidence>
<accession>A0A4V2ELR3</accession>
<feature type="modified residue" description="N6-(pyridoxal phosphate)lysine" evidence="7">
    <location>
        <position position="285"/>
    </location>
</feature>
<evidence type="ECO:0000256" key="3">
    <source>
        <dbReference type="ARBA" id="ARBA00022793"/>
    </source>
</evidence>
<dbReference type="GO" id="GO:0004058">
    <property type="term" value="F:aromatic-L-amino-acid decarboxylase activity"/>
    <property type="evidence" value="ECO:0007669"/>
    <property type="project" value="UniProtKB-ARBA"/>
</dbReference>
<dbReference type="GO" id="GO:0008483">
    <property type="term" value="F:transaminase activity"/>
    <property type="evidence" value="ECO:0007669"/>
    <property type="project" value="UniProtKB-KW"/>
</dbReference>
<keyword evidence="6 8" id="KW-0456">Lyase</keyword>
<dbReference type="Pfam" id="PF00282">
    <property type="entry name" value="Pyridoxal_deC"/>
    <property type="match status" value="1"/>
</dbReference>
<dbReference type="OrthoDB" id="3335676at2"/>
<sequence length="468" mass="49689">MLPLESSPAELRSLGSAVLDAAVDFLESLGARPAHDPRSFTQDVAITGEAQPLAEVLATALRAAESGVETAGPRYLGYIPAGGLVSSAVAALLTQVLNRYATVADLAPGLVAIEQSVLDWLTTEFALPSTAGGLLTTGGSAATLSAVVAAREHHLGDESRGATLYVSGHTHLCVAKAARVAGLPRDCVRVVPVDDRLRMDPDAAARMIAADRRAGRQPFLLAGTAGTTDTGAVDPLTDLAALARRENLWFHVDGAYGGAFQLTERGRERLAGVELADSIVLDPHKGLFLPYGLGTLLVRDTATLVAAHRHDAPYLQDLGDGTGLPDYADHGVELTREHRGLRLWLPLRLHGVQAFRDALDEKLDLAEHTYRELGAMPGIDVPWHPSLSTVAFRCAAGDTATRAVFDAIRRDGRVFLTSTTIGGRFHIRLCVLSHRTHAEHVDEALAAVRAACSSTAAMTRSPRRLPTP</sequence>
<name>A0A4V2ELR3_9PSEU</name>
<organism evidence="9 10">
    <name type="scientific">Amycolatopsis suaedae</name>
    <dbReference type="NCBI Taxonomy" id="2510978"/>
    <lineage>
        <taxon>Bacteria</taxon>
        <taxon>Bacillati</taxon>
        <taxon>Actinomycetota</taxon>
        <taxon>Actinomycetes</taxon>
        <taxon>Pseudonocardiales</taxon>
        <taxon>Pseudonocardiaceae</taxon>
        <taxon>Amycolatopsis</taxon>
    </lineage>
</organism>
<evidence type="ECO:0000256" key="6">
    <source>
        <dbReference type="ARBA" id="ARBA00023239"/>
    </source>
</evidence>
<evidence type="ECO:0000256" key="4">
    <source>
        <dbReference type="ARBA" id="ARBA00022898"/>
    </source>
</evidence>
<keyword evidence="9" id="KW-0808">Transferase</keyword>
<dbReference type="AlphaFoldDB" id="A0A4V2ELR3"/>
<dbReference type="RefSeq" id="WP_130476892.1">
    <property type="nucleotide sequence ID" value="NZ_SFCC01000009.1"/>
</dbReference>
<evidence type="ECO:0000256" key="5">
    <source>
        <dbReference type="ARBA" id="ARBA00023194"/>
    </source>
</evidence>
<reference evidence="9 10" key="1">
    <citation type="submission" date="2019-02" db="EMBL/GenBank/DDBJ databases">
        <title>Draft genome sequence of Amycolatopsis sp. 8-3EHSu isolated from roots of Suaeda maritima.</title>
        <authorList>
            <person name="Duangmal K."/>
            <person name="Chantavorakit T."/>
        </authorList>
    </citation>
    <scope>NUCLEOTIDE SEQUENCE [LARGE SCALE GENOMIC DNA]</scope>
    <source>
        <strain evidence="9 10">8-3EHSu</strain>
    </source>
</reference>
<dbReference type="GO" id="GO:0019752">
    <property type="term" value="P:carboxylic acid metabolic process"/>
    <property type="evidence" value="ECO:0007669"/>
    <property type="project" value="InterPro"/>
</dbReference>
<dbReference type="Gene3D" id="3.90.1150.170">
    <property type="match status" value="1"/>
</dbReference>
<dbReference type="InterPro" id="IPR010977">
    <property type="entry name" value="Aromatic_deC"/>
</dbReference>
<proteinExistence type="inferred from homology"/>
<dbReference type="Gene3D" id="3.40.640.10">
    <property type="entry name" value="Type I PLP-dependent aspartate aminotransferase-like (Major domain)"/>
    <property type="match status" value="1"/>
</dbReference>
<dbReference type="Gene3D" id="3.90.1150.10">
    <property type="entry name" value="Aspartate Aminotransferase, domain 1"/>
    <property type="match status" value="1"/>
</dbReference>
<dbReference type="InterPro" id="IPR015422">
    <property type="entry name" value="PyrdxlP-dep_Trfase_small"/>
</dbReference>
<comment type="cofactor">
    <cofactor evidence="1 7 8">
        <name>pyridoxal 5'-phosphate</name>
        <dbReference type="ChEBI" id="CHEBI:597326"/>
    </cofactor>
</comment>
<dbReference type="EMBL" id="SFCC01000009">
    <property type="protein sequence ID" value="RZQ62465.1"/>
    <property type="molecule type" value="Genomic_DNA"/>
</dbReference>
<dbReference type="InterPro" id="IPR015424">
    <property type="entry name" value="PyrdxlP-dep_Trfase"/>
</dbReference>
<dbReference type="SUPFAM" id="SSF53383">
    <property type="entry name" value="PLP-dependent transferases"/>
    <property type="match status" value="1"/>
</dbReference>
<dbReference type="InterPro" id="IPR015421">
    <property type="entry name" value="PyrdxlP-dep_Trfase_major"/>
</dbReference>
<protein>
    <submittedName>
        <fullName evidence="9">Aminotransferase class V-fold PLP-dependent enzyme</fullName>
    </submittedName>
</protein>
<keyword evidence="5" id="KW-0045">Antibiotic biosynthesis</keyword>